<keyword evidence="2" id="KW-1185">Reference proteome</keyword>
<organism evidence="1 2">
    <name type="scientific">Plutella xylostella</name>
    <name type="common">Diamondback moth</name>
    <name type="synonym">Plutella maculipennis</name>
    <dbReference type="NCBI Taxonomy" id="51655"/>
    <lineage>
        <taxon>Eukaryota</taxon>
        <taxon>Metazoa</taxon>
        <taxon>Ecdysozoa</taxon>
        <taxon>Arthropoda</taxon>
        <taxon>Hexapoda</taxon>
        <taxon>Insecta</taxon>
        <taxon>Pterygota</taxon>
        <taxon>Neoptera</taxon>
        <taxon>Endopterygota</taxon>
        <taxon>Lepidoptera</taxon>
        <taxon>Glossata</taxon>
        <taxon>Ditrysia</taxon>
        <taxon>Yponomeutoidea</taxon>
        <taxon>Plutellidae</taxon>
        <taxon>Plutella</taxon>
    </lineage>
</organism>
<comment type="caution">
    <text evidence="1">The sequence shown here is derived from an EMBL/GenBank/DDBJ whole genome shotgun (WGS) entry which is preliminary data.</text>
</comment>
<name>A0ABQ7PRX9_PLUXY</name>
<protein>
    <submittedName>
        <fullName evidence="1">Uncharacterized protein</fullName>
    </submittedName>
</protein>
<dbReference type="EMBL" id="JAHIBW010000029">
    <property type="protein sequence ID" value="KAG7295726.1"/>
    <property type="molecule type" value="Genomic_DNA"/>
</dbReference>
<evidence type="ECO:0000313" key="2">
    <source>
        <dbReference type="Proteomes" id="UP000823941"/>
    </source>
</evidence>
<proteinExistence type="predicted"/>
<dbReference type="Proteomes" id="UP000823941">
    <property type="component" value="Chromosome 29"/>
</dbReference>
<sequence length="59" mass="6724">MLSYVTQKLVVAIGVMGAPVRGVHNGHGICIPLTRIWPRMNFAKLLECRVERQERAFFI</sequence>
<accession>A0ABQ7PRX9</accession>
<gene>
    <name evidence="1" type="ORF">JYU34_020768</name>
</gene>
<reference evidence="1 2" key="1">
    <citation type="submission" date="2021-06" db="EMBL/GenBank/DDBJ databases">
        <title>A haploid diamondback moth (Plutella xylostella L.) genome assembly resolves 31 chromosomes and identifies a diamide resistance mutation.</title>
        <authorList>
            <person name="Ward C.M."/>
            <person name="Perry K.D."/>
            <person name="Baker G."/>
            <person name="Powis K."/>
            <person name="Heckel D.G."/>
            <person name="Baxter S.W."/>
        </authorList>
    </citation>
    <scope>NUCLEOTIDE SEQUENCE [LARGE SCALE GENOMIC DNA]</scope>
    <source>
        <strain evidence="1 2">LV</strain>
        <tissue evidence="1">Single pupa</tissue>
    </source>
</reference>
<evidence type="ECO:0000313" key="1">
    <source>
        <dbReference type="EMBL" id="KAG7295726.1"/>
    </source>
</evidence>